<dbReference type="EMBL" id="JBHULT010000008">
    <property type="protein sequence ID" value="MFD2518044.1"/>
    <property type="molecule type" value="Genomic_DNA"/>
</dbReference>
<sequence length="123" mass="13531">MFYAKAELAQSFGGKPKNATPTGGADFVFSGGDFLRNSGANPEKNSKLQAPNSKAGIKYSIGIYHPQKLSLLKALEENQKTQRRQAGRTLYFQVGTFSGTAELIRKKIPNYKHQIPKLESNTP</sequence>
<evidence type="ECO:0000313" key="1">
    <source>
        <dbReference type="EMBL" id="MFD2518044.1"/>
    </source>
</evidence>
<reference evidence="2" key="1">
    <citation type="journal article" date="2019" name="Int. J. Syst. Evol. Microbiol.">
        <title>The Global Catalogue of Microorganisms (GCM) 10K type strain sequencing project: providing services to taxonomists for standard genome sequencing and annotation.</title>
        <authorList>
            <consortium name="The Broad Institute Genomics Platform"/>
            <consortium name="The Broad Institute Genome Sequencing Center for Infectious Disease"/>
            <person name="Wu L."/>
            <person name="Ma J."/>
        </authorList>
    </citation>
    <scope>NUCLEOTIDE SEQUENCE [LARGE SCALE GENOMIC DNA]</scope>
    <source>
        <strain evidence="2">KCTC 42585</strain>
    </source>
</reference>
<organism evidence="1 2">
    <name type="scientific">Salinimicrobium flavum</name>
    <dbReference type="NCBI Taxonomy" id="1737065"/>
    <lineage>
        <taxon>Bacteria</taxon>
        <taxon>Pseudomonadati</taxon>
        <taxon>Bacteroidota</taxon>
        <taxon>Flavobacteriia</taxon>
        <taxon>Flavobacteriales</taxon>
        <taxon>Flavobacteriaceae</taxon>
        <taxon>Salinimicrobium</taxon>
    </lineage>
</organism>
<evidence type="ECO:0000313" key="2">
    <source>
        <dbReference type="Proteomes" id="UP001597468"/>
    </source>
</evidence>
<comment type="caution">
    <text evidence="1">The sequence shown here is derived from an EMBL/GenBank/DDBJ whole genome shotgun (WGS) entry which is preliminary data.</text>
</comment>
<keyword evidence="2" id="KW-1185">Reference proteome</keyword>
<name>A0ABW5IZ13_9FLAO</name>
<dbReference type="RefSeq" id="WP_380751411.1">
    <property type="nucleotide sequence ID" value="NZ_JBHULT010000008.1"/>
</dbReference>
<evidence type="ECO:0008006" key="3">
    <source>
        <dbReference type="Google" id="ProtNLM"/>
    </source>
</evidence>
<dbReference type="Proteomes" id="UP001597468">
    <property type="component" value="Unassembled WGS sequence"/>
</dbReference>
<accession>A0ABW5IZ13</accession>
<proteinExistence type="predicted"/>
<protein>
    <recommendedName>
        <fullName evidence="3">SPOR domain-containing protein</fullName>
    </recommendedName>
</protein>
<gene>
    <name evidence="1" type="ORF">ACFSTG_09080</name>
</gene>